<dbReference type="STRING" id="888741.HMPREF9098_0198"/>
<dbReference type="Gene3D" id="3.90.190.10">
    <property type="entry name" value="Protein tyrosine phosphatase superfamily"/>
    <property type="match status" value="1"/>
</dbReference>
<dbReference type="SUPFAM" id="SSF52799">
    <property type="entry name" value="(Phosphotyrosine protein) phosphatases II"/>
    <property type="match status" value="1"/>
</dbReference>
<dbReference type="EMBL" id="AEWV01000005">
    <property type="protein sequence ID" value="EGC18392.1"/>
    <property type="molecule type" value="Genomic_DNA"/>
</dbReference>
<feature type="domain" description="Tyrosine specific protein phosphatases" evidence="3">
    <location>
        <begin position="106"/>
        <end position="154"/>
    </location>
</feature>
<comment type="caution">
    <text evidence="4">The sequence shown here is derived from an EMBL/GenBank/DDBJ whole genome shotgun (WGS) entry which is preliminary data.</text>
</comment>
<keyword evidence="2" id="KW-0732">Signal</keyword>
<dbReference type="InterPro" id="IPR029021">
    <property type="entry name" value="Prot-tyrosine_phosphatase-like"/>
</dbReference>
<feature type="chain" id="PRO_5003250118" description="Tyrosine specific protein phosphatases domain-containing protein" evidence="2">
    <location>
        <begin position="20"/>
        <end position="193"/>
    </location>
</feature>
<organism evidence="4 5">
    <name type="scientific">Kingella denitrificans ATCC 33394</name>
    <dbReference type="NCBI Taxonomy" id="888741"/>
    <lineage>
        <taxon>Bacteria</taxon>
        <taxon>Pseudomonadati</taxon>
        <taxon>Pseudomonadota</taxon>
        <taxon>Betaproteobacteria</taxon>
        <taxon>Neisseriales</taxon>
        <taxon>Neisseriaceae</taxon>
        <taxon>Kingella</taxon>
    </lineage>
</organism>
<dbReference type="Pfam" id="PF03162">
    <property type="entry name" value="Y_phosphatase2"/>
    <property type="match status" value="1"/>
</dbReference>
<dbReference type="PROSITE" id="PS00383">
    <property type="entry name" value="TYR_PHOSPHATASE_1"/>
    <property type="match status" value="1"/>
</dbReference>
<dbReference type="HOGENOM" id="CLU_086657_2_0_4"/>
<dbReference type="PANTHER" id="PTHR31126">
    <property type="entry name" value="TYROSINE-PROTEIN PHOSPHATASE"/>
    <property type="match status" value="1"/>
</dbReference>
<evidence type="ECO:0000256" key="1">
    <source>
        <dbReference type="ARBA" id="ARBA00009580"/>
    </source>
</evidence>
<dbReference type="RefSeq" id="WP_003781067.1">
    <property type="nucleotide sequence ID" value="NZ_GL870929.1"/>
</dbReference>
<evidence type="ECO:0000313" key="4">
    <source>
        <dbReference type="EMBL" id="EGC18392.1"/>
    </source>
</evidence>
<dbReference type="PROSITE" id="PS50056">
    <property type="entry name" value="TYR_PHOSPHATASE_2"/>
    <property type="match status" value="1"/>
</dbReference>
<dbReference type="InterPro" id="IPR000387">
    <property type="entry name" value="Tyr_Pase_dom"/>
</dbReference>
<dbReference type="PROSITE" id="PS51257">
    <property type="entry name" value="PROKAR_LIPOPROTEIN"/>
    <property type="match status" value="1"/>
</dbReference>
<dbReference type="PANTHER" id="PTHR31126:SF72">
    <property type="entry name" value="DUAL SPECIFICITY PROTEIN PHOSPHATASE TPBA"/>
    <property type="match status" value="1"/>
</dbReference>
<proteinExistence type="inferred from homology"/>
<sequence>MKHTLILSLMLVGMTACTAAPTPQTSRPAHWAQSVKADANLHRVDDKLYRSEQPIADDIAAINAAQIRTIVNLRYFNRNRNNDLFAQNPHIRLVNQPLLTWRVRPKDLAAALYQIEQGQKHGAVLVHCYHGADRTGIVIAFYRMIYQNWTLADAKAEMLQGGFGYHSVWKNLENLFTEETLAEVKTELAALRR</sequence>
<reference evidence="4 5" key="1">
    <citation type="submission" date="2011-01" db="EMBL/GenBank/DDBJ databases">
        <authorList>
            <person name="Muzny D."/>
            <person name="Qin X."/>
            <person name="Deng J."/>
            <person name="Jiang H."/>
            <person name="Liu Y."/>
            <person name="Qu J."/>
            <person name="Song X.-Z."/>
            <person name="Zhang L."/>
            <person name="Thornton R."/>
            <person name="Coyle M."/>
            <person name="Francisco L."/>
            <person name="Jackson L."/>
            <person name="Javaid M."/>
            <person name="Korchina V."/>
            <person name="Kovar C."/>
            <person name="Mata R."/>
            <person name="Mathew T."/>
            <person name="Ngo R."/>
            <person name="Nguyen L."/>
            <person name="Nguyen N."/>
            <person name="Okwuonu G."/>
            <person name="Ongeri F."/>
            <person name="Pham C."/>
            <person name="Simmons D."/>
            <person name="Wilczek-Boney K."/>
            <person name="Hale W."/>
            <person name="Jakkamsetti A."/>
            <person name="Pham P."/>
            <person name="Ruth R."/>
            <person name="San Lucas F."/>
            <person name="Warren J."/>
            <person name="Zhang J."/>
            <person name="Zhao Z."/>
            <person name="Zhou C."/>
            <person name="Zhu D."/>
            <person name="Lee S."/>
            <person name="Bess C."/>
            <person name="Blankenburg K."/>
            <person name="Forbes L."/>
            <person name="Fu Q."/>
            <person name="Gubbala S."/>
            <person name="Hirani K."/>
            <person name="Jayaseelan J.C."/>
            <person name="Lara F."/>
            <person name="Munidasa M."/>
            <person name="Palculict T."/>
            <person name="Patil S."/>
            <person name="Pu L.-L."/>
            <person name="Saada N."/>
            <person name="Tang L."/>
            <person name="Weissenberger G."/>
            <person name="Zhu Y."/>
            <person name="Hemphill L."/>
            <person name="Shang Y."/>
            <person name="Youmans B."/>
            <person name="Ayvaz T."/>
            <person name="Ross M."/>
            <person name="Santibanez J."/>
            <person name="Aqrawi P."/>
            <person name="Gross S."/>
            <person name="Joshi V."/>
            <person name="Fowler G."/>
            <person name="Nazareth L."/>
            <person name="Reid J."/>
            <person name="Worley K."/>
            <person name="Petrosino J."/>
            <person name="Highlander S."/>
            <person name="Gibbs R."/>
        </authorList>
    </citation>
    <scope>NUCLEOTIDE SEQUENCE [LARGE SCALE GENOMIC DNA]</scope>
    <source>
        <strain evidence="4 5">ATCC 33394</strain>
    </source>
</reference>
<dbReference type="InterPro" id="IPR016130">
    <property type="entry name" value="Tyr_Pase_AS"/>
</dbReference>
<dbReference type="Proteomes" id="UP000004088">
    <property type="component" value="Unassembled WGS sequence"/>
</dbReference>
<evidence type="ECO:0000256" key="2">
    <source>
        <dbReference type="SAM" id="SignalP"/>
    </source>
</evidence>
<dbReference type="GO" id="GO:0016791">
    <property type="term" value="F:phosphatase activity"/>
    <property type="evidence" value="ECO:0007669"/>
    <property type="project" value="TreeGrafter"/>
</dbReference>
<gene>
    <name evidence="4" type="ORF">HMPREF9098_0198</name>
</gene>
<evidence type="ECO:0000313" key="5">
    <source>
        <dbReference type="Proteomes" id="UP000004088"/>
    </source>
</evidence>
<dbReference type="AlphaFoldDB" id="F0EWG4"/>
<evidence type="ECO:0000259" key="3">
    <source>
        <dbReference type="PROSITE" id="PS50056"/>
    </source>
</evidence>
<comment type="similarity">
    <text evidence="1">Belongs to the protein-tyrosine phosphatase family.</text>
</comment>
<accession>F0EWG4</accession>
<name>F0EWG4_9NEIS</name>
<protein>
    <recommendedName>
        <fullName evidence="3">Tyrosine specific protein phosphatases domain-containing protein</fullName>
    </recommendedName>
</protein>
<dbReference type="InterPro" id="IPR004861">
    <property type="entry name" value="Siw14-like"/>
</dbReference>
<keyword evidence="5" id="KW-1185">Reference proteome</keyword>
<feature type="signal peptide" evidence="2">
    <location>
        <begin position="1"/>
        <end position="19"/>
    </location>
</feature>